<evidence type="ECO:0000313" key="2">
    <source>
        <dbReference type="Proteomes" id="UP001057402"/>
    </source>
</evidence>
<dbReference type="Proteomes" id="UP001057402">
    <property type="component" value="Chromosome 4"/>
</dbReference>
<comment type="caution">
    <text evidence="1">The sequence shown here is derived from an EMBL/GenBank/DDBJ whole genome shotgun (WGS) entry which is preliminary data.</text>
</comment>
<proteinExistence type="predicted"/>
<protein>
    <submittedName>
        <fullName evidence="1">Uncharacterized protein</fullName>
    </submittedName>
</protein>
<dbReference type="EMBL" id="CM042883">
    <property type="protein sequence ID" value="KAI4377597.1"/>
    <property type="molecule type" value="Genomic_DNA"/>
</dbReference>
<evidence type="ECO:0000313" key="1">
    <source>
        <dbReference type="EMBL" id="KAI4377597.1"/>
    </source>
</evidence>
<name>A0ACB9RGP7_9MYRT</name>
<accession>A0ACB9RGP7</accession>
<keyword evidence="2" id="KW-1185">Reference proteome</keyword>
<gene>
    <name evidence="1" type="ORF">MLD38_015196</name>
</gene>
<sequence length="546" mass="59748">MDQFSEGRVLKTFAASSAGCGLTRDTASSRARKAEICRRVGSGNQHSILRGLRNSCLDKSKHSSSDLLRIGEDNTGSSSRSSLTAQNRSDSLVKPRKIRCSHSSSGSTDTSSVLDESEGAIAVPSPGKIPRGRYAGRSGDKVGEVAPDVVDDSSGSQNPRNNDTDSDGPPLDSTLTSSGPTKARILSQAKRAYESRDILTNSRLNLAANNRSFNECSSNMNFDRRKGLLRKTGTYGEASTSNRGKKVGKQCFNGQTARGFGQGMETSESTRRRARCATIDRDPAVSSVRTRRQSGYDEPRHSVQSNSSVSQAMSLRTMHHSEVLDEMASSLRRSIEASTGRLAAQSRPGSSSEGSRSTLPSDILEMSFPGDLLNDNGYPEYHMEGIAEVLLALERIEQDDELTYEQVITLETNLFLNGTSLYDQHRDMRLDIDDMSYEELLALEERMGTVSTGLTEEELVKSLRVHVYRHPPLSGGTSLYCGQKDDLKCSICQEEYVSGDQVGRLPCEHRYHVSCTQQWLRIKNWCPICKGSAVASSSSSPRPPML</sequence>
<reference evidence="2" key="1">
    <citation type="journal article" date="2023" name="Front. Plant Sci.">
        <title>Chromosomal-level genome assembly of Melastoma candidum provides insights into trichome evolution.</title>
        <authorList>
            <person name="Zhong Y."/>
            <person name="Wu W."/>
            <person name="Sun C."/>
            <person name="Zou P."/>
            <person name="Liu Y."/>
            <person name="Dai S."/>
            <person name="Zhou R."/>
        </authorList>
    </citation>
    <scope>NUCLEOTIDE SEQUENCE [LARGE SCALE GENOMIC DNA]</scope>
</reference>
<organism evidence="1 2">
    <name type="scientific">Melastoma candidum</name>
    <dbReference type="NCBI Taxonomy" id="119954"/>
    <lineage>
        <taxon>Eukaryota</taxon>
        <taxon>Viridiplantae</taxon>
        <taxon>Streptophyta</taxon>
        <taxon>Embryophyta</taxon>
        <taxon>Tracheophyta</taxon>
        <taxon>Spermatophyta</taxon>
        <taxon>Magnoliopsida</taxon>
        <taxon>eudicotyledons</taxon>
        <taxon>Gunneridae</taxon>
        <taxon>Pentapetalae</taxon>
        <taxon>rosids</taxon>
        <taxon>malvids</taxon>
        <taxon>Myrtales</taxon>
        <taxon>Melastomataceae</taxon>
        <taxon>Melastomatoideae</taxon>
        <taxon>Melastomateae</taxon>
        <taxon>Melastoma</taxon>
    </lineage>
</organism>